<name>A0A0A8YBL5_ARUDO</name>
<proteinExistence type="predicted"/>
<reference evidence="1" key="2">
    <citation type="journal article" date="2015" name="Data Brief">
        <title>Shoot transcriptome of the giant reed, Arundo donax.</title>
        <authorList>
            <person name="Barrero R.A."/>
            <person name="Guerrero F.D."/>
            <person name="Moolhuijzen P."/>
            <person name="Goolsby J.A."/>
            <person name="Tidwell J."/>
            <person name="Bellgard S.E."/>
            <person name="Bellgard M.I."/>
        </authorList>
    </citation>
    <scope>NUCLEOTIDE SEQUENCE</scope>
    <source>
        <tissue evidence="1">Shoot tissue taken approximately 20 cm above the soil surface</tissue>
    </source>
</reference>
<reference evidence="1" key="1">
    <citation type="submission" date="2014-09" db="EMBL/GenBank/DDBJ databases">
        <authorList>
            <person name="Magalhaes I.L.F."/>
            <person name="Oliveira U."/>
            <person name="Santos F.R."/>
            <person name="Vidigal T.H.D.A."/>
            <person name="Brescovit A.D."/>
            <person name="Santos A.J."/>
        </authorList>
    </citation>
    <scope>NUCLEOTIDE SEQUENCE</scope>
    <source>
        <tissue evidence="1">Shoot tissue taken approximately 20 cm above the soil surface</tissue>
    </source>
</reference>
<organism evidence="1">
    <name type="scientific">Arundo donax</name>
    <name type="common">Giant reed</name>
    <name type="synonym">Donax arundinaceus</name>
    <dbReference type="NCBI Taxonomy" id="35708"/>
    <lineage>
        <taxon>Eukaryota</taxon>
        <taxon>Viridiplantae</taxon>
        <taxon>Streptophyta</taxon>
        <taxon>Embryophyta</taxon>
        <taxon>Tracheophyta</taxon>
        <taxon>Spermatophyta</taxon>
        <taxon>Magnoliopsida</taxon>
        <taxon>Liliopsida</taxon>
        <taxon>Poales</taxon>
        <taxon>Poaceae</taxon>
        <taxon>PACMAD clade</taxon>
        <taxon>Arundinoideae</taxon>
        <taxon>Arundineae</taxon>
        <taxon>Arundo</taxon>
    </lineage>
</organism>
<sequence>MTEGEGHLLLPFMYYY</sequence>
<evidence type="ECO:0000313" key="1">
    <source>
        <dbReference type="EMBL" id="JAD22845.1"/>
    </source>
</evidence>
<dbReference type="EMBL" id="GBRH01275050">
    <property type="protein sequence ID" value="JAD22845.1"/>
    <property type="molecule type" value="Transcribed_RNA"/>
</dbReference>
<dbReference type="AlphaFoldDB" id="A0A0A8YBL5"/>
<accession>A0A0A8YBL5</accession>
<protein>
    <submittedName>
        <fullName evidence="1">Uncharacterized protein</fullName>
    </submittedName>
</protein>